<evidence type="ECO:0000256" key="3">
    <source>
        <dbReference type="ARBA" id="ARBA00022741"/>
    </source>
</evidence>
<accession>A0A9D4S316</accession>
<dbReference type="InterPro" id="IPR004115">
    <property type="entry name" value="GAD-like_sf"/>
</dbReference>
<evidence type="ECO:0000256" key="5">
    <source>
        <dbReference type="ARBA" id="ARBA00022917"/>
    </source>
</evidence>
<dbReference type="AlphaFoldDB" id="A0A9D4S316"/>
<organism evidence="8 9">
    <name type="scientific">Dreissena polymorpha</name>
    <name type="common">Zebra mussel</name>
    <name type="synonym">Mytilus polymorpha</name>
    <dbReference type="NCBI Taxonomy" id="45954"/>
    <lineage>
        <taxon>Eukaryota</taxon>
        <taxon>Metazoa</taxon>
        <taxon>Spiralia</taxon>
        <taxon>Lophotrochozoa</taxon>
        <taxon>Mollusca</taxon>
        <taxon>Bivalvia</taxon>
        <taxon>Autobranchia</taxon>
        <taxon>Heteroconchia</taxon>
        <taxon>Euheterodonta</taxon>
        <taxon>Imparidentia</taxon>
        <taxon>Neoheterodontei</taxon>
        <taxon>Myida</taxon>
        <taxon>Dreissenoidea</taxon>
        <taxon>Dreissenidae</taxon>
        <taxon>Dreissena</taxon>
    </lineage>
</organism>
<dbReference type="PANTHER" id="PTHR22594:SF5">
    <property type="entry name" value="ASPARTATE--TRNA LIGASE, MITOCHONDRIAL"/>
    <property type="match status" value="1"/>
</dbReference>
<evidence type="ECO:0000256" key="6">
    <source>
        <dbReference type="ARBA" id="ARBA00023146"/>
    </source>
</evidence>
<evidence type="ECO:0000313" key="8">
    <source>
        <dbReference type="EMBL" id="KAH3890699.1"/>
    </source>
</evidence>
<dbReference type="EMBL" id="JAIWYP010000001">
    <property type="protein sequence ID" value="KAH3890699.1"/>
    <property type="molecule type" value="Genomic_DNA"/>
</dbReference>
<keyword evidence="9" id="KW-1185">Reference proteome</keyword>
<dbReference type="InterPro" id="IPR004364">
    <property type="entry name" value="Aa-tRNA-synt_II"/>
</dbReference>
<keyword evidence="4" id="KW-0067">ATP-binding</keyword>
<dbReference type="NCBIfam" id="TIGR00459">
    <property type="entry name" value="aspS_bact"/>
    <property type="match status" value="1"/>
</dbReference>
<dbReference type="GO" id="GO:0005524">
    <property type="term" value="F:ATP binding"/>
    <property type="evidence" value="ECO:0007669"/>
    <property type="project" value="UniProtKB-KW"/>
</dbReference>
<protein>
    <recommendedName>
        <fullName evidence="7">Aminoacyl-transfer RNA synthetases class-II family profile domain-containing protein</fullName>
    </recommendedName>
</protein>
<evidence type="ECO:0000256" key="1">
    <source>
        <dbReference type="ARBA" id="ARBA00006303"/>
    </source>
</evidence>
<dbReference type="GO" id="GO:0005739">
    <property type="term" value="C:mitochondrion"/>
    <property type="evidence" value="ECO:0007669"/>
    <property type="project" value="TreeGrafter"/>
</dbReference>
<dbReference type="Gene3D" id="3.30.1360.30">
    <property type="entry name" value="GAD-like domain"/>
    <property type="match status" value="1"/>
</dbReference>
<evidence type="ECO:0000256" key="4">
    <source>
        <dbReference type="ARBA" id="ARBA00022840"/>
    </source>
</evidence>
<keyword evidence="2" id="KW-0436">Ligase</keyword>
<feature type="domain" description="Aminoacyl-transfer RNA synthetases class-II family profile" evidence="7">
    <location>
        <begin position="23"/>
        <end position="428"/>
    </location>
</feature>
<dbReference type="NCBIfam" id="NF001750">
    <property type="entry name" value="PRK00476.1"/>
    <property type="match status" value="1"/>
</dbReference>
<dbReference type="GO" id="GO:0006422">
    <property type="term" value="P:aspartyl-tRNA aminoacylation"/>
    <property type="evidence" value="ECO:0007669"/>
    <property type="project" value="TreeGrafter"/>
</dbReference>
<proteinExistence type="inferred from homology"/>
<dbReference type="InterPro" id="IPR002312">
    <property type="entry name" value="Asp/Asn-tRNA-synth_IIb"/>
</dbReference>
<dbReference type="PROSITE" id="PS50862">
    <property type="entry name" value="AA_TRNA_LIGASE_II"/>
    <property type="match status" value="1"/>
</dbReference>
<keyword evidence="3" id="KW-0547">Nucleotide-binding</keyword>
<dbReference type="PRINTS" id="PR01042">
    <property type="entry name" value="TRNASYNTHASP"/>
</dbReference>
<comment type="similarity">
    <text evidence="1">Belongs to the class-II aminoacyl-tRNA synthetase family. Type 1 subfamily.</text>
</comment>
<reference evidence="8" key="2">
    <citation type="submission" date="2020-11" db="EMBL/GenBank/DDBJ databases">
        <authorList>
            <person name="McCartney M.A."/>
            <person name="Auch B."/>
            <person name="Kono T."/>
            <person name="Mallez S."/>
            <person name="Becker A."/>
            <person name="Gohl D.M."/>
            <person name="Silverstein K.A.T."/>
            <person name="Koren S."/>
            <person name="Bechman K.B."/>
            <person name="Herman A."/>
            <person name="Abrahante J.E."/>
            <person name="Garbe J."/>
        </authorList>
    </citation>
    <scope>NUCLEOTIDE SEQUENCE</scope>
    <source>
        <strain evidence="8">Duluth1</strain>
        <tissue evidence="8">Whole animal</tissue>
    </source>
</reference>
<dbReference type="Gene3D" id="3.30.930.10">
    <property type="entry name" value="Bira Bifunctional Protein, Domain 2"/>
    <property type="match status" value="1"/>
</dbReference>
<evidence type="ECO:0000259" key="7">
    <source>
        <dbReference type="PROSITE" id="PS50862"/>
    </source>
</evidence>
<feature type="non-terminal residue" evidence="8">
    <location>
        <position position="461"/>
    </location>
</feature>
<dbReference type="InterPro" id="IPR006195">
    <property type="entry name" value="aa-tRNA-synth_II"/>
</dbReference>
<dbReference type="InterPro" id="IPR045864">
    <property type="entry name" value="aa-tRNA-synth_II/BPL/LPL"/>
</dbReference>
<dbReference type="GO" id="GO:0004815">
    <property type="term" value="F:aspartate-tRNA ligase activity"/>
    <property type="evidence" value="ECO:0007669"/>
    <property type="project" value="TreeGrafter"/>
</dbReference>
<keyword evidence="5" id="KW-0648">Protein biosynthesis</keyword>
<dbReference type="Pfam" id="PF00152">
    <property type="entry name" value="tRNA-synt_2"/>
    <property type="match status" value="1"/>
</dbReference>
<dbReference type="InterPro" id="IPR004524">
    <property type="entry name" value="Asp-tRNA-ligase_1"/>
</dbReference>
<sequence length="461" mass="52443">VTEQVRLENRYLDLRRHQMQQIFRLRSKMIMKMREFLANKHEFVDIETPTLFRRTPGGAKEFVVPSQYKGRFYSLPQSPQQFKQLLMVGGFDRYFQVARCYRDEGTKPDRQPEFTQLDIEMSFVDEAGIQRLIEDLLVHSWPQGLVPPRPPFPRLTYDQAMRLYGSDKPDTRFDMKISDVTNMFRHSSTEIISERLKTTDSHAAFIRFPYKDISKSAFSKMKKQAAEILSDTSTLVLYVKGDNQSDSSLSTDLYLSPDEVGVLAVGHNLAPFTVLGKLRLLIADHLASLGIEVRKKDAFNFLWVVDFPLFLPKDDGSAGLESAHHPFTDAKPEHRHLLYTNPEQVYGQHYDLVLNGSEVGGGSIRIHNAEVQRYVLENILKEDCNELEHLLTALGTGCPPHGGIALGLDRLFSIICGTPSIRDVIAFPKSSDGKDLMCHAPTPVSKDQLHQYHIQVTPDHS</sequence>
<evidence type="ECO:0000313" key="9">
    <source>
        <dbReference type="Proteomes" id="UP000828390"/>
    </source>
</evidence>
<reference evidence="8" key="1">
    <citation type="journal article" date="2019" name="bioRxiv">
        <title>The Genome of the Zebra Mussel, Dreissena polymorpha: A Resource for Invasive Species Research.</title>
        <authorList>
            <person name="McCartney M.A."/>
            <person name="Auch B."/>
            <person name="Kono T."/>
            <person name="Mallez S."/>
            <person name="Zhang Y."/>
            <person name="Obille A."/>
            <person name="Becker A."/>
            <person name="Abrahante J.E."/>
            <person name="Garbe J."/>
            <person name="Badalamenti J.P."/>
            <person name="Herman A."/>
            <person name="Mangelson H."/>
            <person name="Liachko I."/>
            <person name="Sullivan S."/>
            <person name="Sone E.D."/>
            <person name="Koren S."/>
            <person name="Silverstein K.A.T."/>
            <person name="Beckman K.B."/>
            <person name="Gohl D.M."/>
        </authorList>
    </citation>
    <scope>NUCLEOTIDE SEQUENCE</scope>
    <source>
        <strain evidence="8">Duluth1</strain>
        <tissue evidence="8">Whole animal</tissue>
    </source>
</reference>
<dbReference type="Proteomes" id="UP000828390">
    <property type="component" value="Unassembled WGS sequence"/>
</dbReference>
<name>A0A9D4S316_DREPO</name>
<dbReference type="PANTHER" id="PTHR22594">
    <property type="entry name" value="ASPARTYL/LYSYL-TRNA SYNTHETASE"/>
    <property type="match status" value="1"/>
</dbReference>
<comment type="caution">
    <text evidence="8">The sequence shown here is derived from an EMBL/GenBank/DDBJ whole genome shotgun (WGS) entry which is preliminary data.</text>
</comment>
<evidence type="ECO:0000256" key="2">
    <source>
        <dbReference type="ARBA" id="ARBA00022598"/>
    </source>
</evidence>
<gene>
    <name evidence="8" type="ORF">DPMN_014784</name>
</gene>
<keyword evidence="6" id="KW-0030">Aminoacyl-tRNA synthetase</keyword>
<dbReference type="SUPFAM" id="SSF55681">
    <property type="entry name" value="Class II aaRS and biotin synthetases"/>
    <property type="match status" value="1"/>
</dbReference>